<comment type="caution">
    <text evidence="1">The sequence shown here is derived from an EMBL/GenBank/DDBJ whole genome shotgun (WGS) entry which is preliminary data.</text>
</comment>
<organism evidence="1">
    <name type="scientific">bioreactor metagenome</name>
    <dbReference type="NCBI Taxonomy" id="1076179"/>
    <lineage>
        <taxon>unclassified sequences</taxon>
        <taxon>metagenomes</taxon>
        <taxon>ecological metagenomes</taxon>
    </lineage>
</organism>
<proteinExistence type="predicted"/>
<protein>
    <submittedName>
        <fullName evidence="1">Uncharacterized protein</fullName>
    </submittedName>
</protein>
<evidence type="ECO:0000313" key="1">
    <source>
        <dbReference type="EMBL" id="MPN01335.1"/>
    </source>
</evidence>
<reference evidence="1" key="1">
    <citation type="submission" date="2019-08" db="EMBL/GenBank/DDBJ databases">
        <authorList>
            <person name="Kucharzyk K."/>
            <person name="Murdoch R.W."/>
            <person name="Higgins S."/>
            <person name="Loffler F."/>
        </authorList>
    </citation>
    <scope>NUCLEOTIDE SEQUENCE</scope>
</reference>
<dbReference type="EMBL" id="VSSQ01047353">
    <property type="protein sequence ID" value="MPN01335.1"/>
    <property type="molecule type" value="Genomic_DNA"/>
</dbReference>
<gene>
    <name evidence="1" type="ORF">SDC9_148544</name>
</gene>
<accession>A0A645EH42</accession>
<sequence>MNVDISFISLKSNTVISAILLTFSVPRSCNLIILAGSPVILYTASSNDIKLFSRIICKNLGNVPKHLGCGL</sequence>
<dbReference type="AlphaFoldDB" id="A0A645EH42"/>
<name>A0A645EH42_9ZZZZ</name>